<dbReference type="PANTHER" id="PTHR48081">
    <property type="entry name" value="AB HYDROLASE SUPERFAMILY PROTEIN C4A8.06C"/>
    <property type="match status" value="1"/>
</dbReference>
<feature type="compositionally biased region" description="Low complexity" evidence="2">
    <location>
        <begin position="44"/>
        <end position="54"/>
    </location>
</feature>
<dbReference type="SUPFAM" id="SSF53474">
    <property type="entry name" value="alpha/beta-Hydrolases"/>
    <property type="match status" value="1"/>
</dbReference>
<keyword evidence="6" id="KW-1185">Reference proteome</keyword>
<organism evidence="5 6">
    <name type="scientific">Acetobacter farinalis</name>
    <dbReference type="NCBI Taxonomy" id="1260984"/>
    <lineage>
        <taxon>Bacteria</taxon>
        <taxon>Pseudomonadati</taxon>
        <taxon>Pseudomonadota</taxon>
        <taxon>Alphaproteobacteria</taxon>
        <taxon>Acetobacterales</taxon>
        <taxon>Acetobacteraceae</taxon>
        <taxon>Acetobacter</taxon>
    </lineage>
</organism>
<dbReference type="RefSeq" id="WP_166121371.1">
    <property type="nucleotide sequence ID" value="NZ_JAPIUX010000004.1"/>
</dbReference>
<dbReference type="Proteomes" id="UP001526446">
    <property type="component" value="Unassembled WGS sequence"/>
</dbReference>
<proteinExistence type="predicted"/>
<dbReference type="Pfam" id="PF20434">
    <property type="entry name" value="BD-FAE"/>
    <property type="match status" value="1"/>
</dbReference>
<evidence type="ECO:0000256" key="2">
    <source>
        <dbReference type="SAM" id="MobiDB-lite"/>
    </source>
</evidence>
<dbReference type="GO" id="GO:0016787">
    <property type="term" value="F:hydrolase activity"/>
    <property type="evidence" value="ECO:0007669"/>
    <property type="project" value="UniProtKB-KW"/>
</dbReference>
<keyword evidence="1 5" id="KW-0378">Hydrolase</keyword>
<protein>
    <submittedName>
        <fullName evidence="5">Alpha/beta hydrolase</fullName>
    </submittedName>
</protein>
<dbReference type="InterPro" id="IPR029058">
    <property type="entry name" value="AB_hydrolase_fold"/>
</dbReference>
<dbReference type="EMBL" id="JAPIUX010000004">
    <property type="protein sequence ID" value="MCX2561028.1"/>
    <property type="molecule type" value="Genomic_DNA"/>
</dbReference>
<feature type="chain" id="PRO_5045053123" evidence="3">
    <location>
        <begin position="29"/>
        <end position="341"/>
    </location>
</feature>
<comment type="caution">
    <text evidence="5">The sequence shown here is derived from an EMBL/GenBank/DDBJ whole genome shotgun (WGS) entry which is preliminary data.</text>
</comment>
<keyword evidence="3" id="KW-0732">Signal</keyword>
<dbReference type="InterPro" id="IPR049492">
    <property type="entry name" value="BD-FAE-like_dom"/>
</dbReference>
<evidence type="ECO:0000259" key="4">
    <source>
        <dbReference type="Pfam" id="PF20434"/>
    </source>
</evidence>
<dbReference type="Gene3D" id="3.40.50.1820">
    <property type="entry name" value="alpha/beta hydrolase"/>
    <property type="match status" value="1"/>
</dbReference>
<accession>A0ABT3Q6W7</accession>
<evidence type="ECO:0000313" key="6">
    <source>
        <dbReference type="Proteomes" id="UP001526446"/>
    </source>
</evidence>
<feature type="domain" description="BD-FAE-like" evidence="4">
    <location>
        <begin position="109"/>
        <end position="292"/>
    </location>
</feature>
<evidence type="ECO:0000256" key="1">
    <source>
        <dbReference type="ARBA" id="ARBA00022801"/>
    </source>
</evidence>
<sequence>MPSLTRRTLLSSIPAGVSLTAAMHPAFARPEASPSAPEPPAPASSPAGSANGSAEGSAAIIPLWPGDAPPGGGGPGILLPLVSPSGAISRIAHPHLEVFRPAVPNGAAVLVAGGGGYQRISMRHEALPAAHWLQELGVTVFVLTYRLPQEGWHAGALAPMQDAQRALRLIHAQASTYGLDPARLGVLGFSAGGHLLGLCAARPEWRCYTPVDAADTVQPHVAVALLAYPVVTMEAPYQGTRSCHNLLGPHPSSEEARAWSIQTYIHKGCPPLFLVQAADDPITVPDNTALLQAACQRNTVPVTRYVFPTGGHGFGLGYRKTETSTWPHLAEIWMKQQHFIS</sequence>
<feature type="signal peptide" evidence="3">
    <location>
        <begin position="1"/>
        <end position="28"/>
    </location>
</feature>
<reference evidence="5 6" key="1">
    <citation type="submission" date="2022-11" db="EMBL/GenBank/DDBJ databases">
        <title>Genome sequencing of Acetobacter type strain.</title>
        <authorList>
            <person name="Heo J."/>
            <person name="Lee D."/>
            <person name="Han B.-H."/>
            <person name="Hong S.-B."/>
            <person name="Kwon S.-W."/>
        </authorList>
    </citation>
    <scope>NUCLEOTIDE SEQUENCE [LARGE SCALE GENOMIC DNA]</scope>
    <source>
        <strain evidence="5 6">KACC 21251</strain>
    </source>
</reference>
<evidence type="ECO:0000313" key="5">
    <source>
        <dbReference type="EMBL" id="MCX2561028.1"/>
    </source>
</evidence>
<feature type="region of interest" description="Disordered" evidence="2">
    <location>
        <begin position="28"/>
        <end position="54"/>
    </location>
</feature>
<dbReference type="InterPro" id="IPR050300">
    <property type="entry name" value="GDXG_lipolytic_enzyme"/>
</dbReference>
<evidence type="ECO:0000256" key="3">
    <source>
        <dbReference type="SAM" id="SignalP"/>
    </source>
</evidence>
<dbReference type="PANTHER" id="PTHR48081:SF6">
    <property type="entry name" value="PEPTIDASE S9 PROLYL OLIGOPEPTIDASE CATALYTIC DOMAIN-CONTAINING PROTEIN"/>
    <property type="match status" value="1"/>
</dbReference>
<name>A0ABT3Q6W7_9PROT</name>
<gene>
    <name evidence="5" type="ORF">OQ252_06400</name>
</gene>